<dbReference type="SUPFAM" id="SSF46689">
    <property type="entry name" value="Homeodomain-like"/>
    <property type="match status" value="1"/>
</dbReference>
<evidence type="ECO:0000259" key="4">
    <source>
        <dbReference type="PROSITE" id="PS50071"/>
    </source>
</evidence>
<reference evidence="5 6" key="1">
    <citation type="journal article" date="2013" name="Nature">
        <title>Insights into bilaterian evolution from three spiralian genomes.</title>
        <authorList>
            <person name="Simakov O."/>
            <person name="Marletaz F."/>
            <person name="Cho S.J."/>
            <person name="Edsinger-Gonzales E."/>
            <person name="Havlak P."/>
            <person name="Hellsten U."/>
            <person name="Kuo D.H."/>
            <person name="Larsson T."/>
            <person name="Lv J."/>
            <person name="Arendt D."/>
            <person name="Savage R."/>
            <person name="Osoegawa K."/>
            <person name="de Jong P."/>
            <person name="Grimwood J."/>
            <person name="Chapman J.A."/>
            <person name="Shapiro H."/>
            <person name="Aerts A."/>
            <person name="Otillar R.P."/>
            <person name="Terry A.Y."/>
            <person name="Boore J.L."/>
            <person name="Grigoriev I.V."/>
            <person name="Lindberg D.R."/>
            <person name="Seaver E.C."/>
            <person name="Weisblat D.A."/>
            <person name="Putnam N.H."/>
            <person name="Rokhsar D.S."/>
        </authorList>
    </citation>
    <scope>NUCLEOTIDE SEQUENCE [LARGE SCALE GENOMIC DNA]</scope>
</reference>
<dbReference type="GO" id="GO:0005634">
    <property type="term" value="C:nucleus"/>
    <property type="evidence" value="ECO:0007669"/>
    <property type="project" value="UniProtKB-SubCell"/>
</dbReference>
<dbReference type="AlphaFoldDB" id="V4BZH1"/>
<dbReference type="InterPro" id="IPR050649">
    <property type="entry name" value="Paired_Homeobox_TFs"/>
</dbReference>
<evidence type="ECO:0000313" key="5">
    <source>
        <dbReference type="EMBL" id="ESO94549.1"/>
    </source>
</evidence>
<feature type="domain" description="Homeobox" evidence="4">
    <location>
        <begin position="2"/>
        <end position="61"/>
    </location>
</feature>
<dbReference type="RefSeq" id="XP_009054826.1">
    <property type="nucleotide sequence ID" value="XM_009056578.1"/>
</dbReference>
<dbReference type="InterPro" id="IPR009057">
    <property type="entry name" value="Homeodomain-like_sf"/>
</dbReference>
<dbReference type="OrthoDB" id="6159439at2759"/>
<organism evidence="5 6">
    <name type="scientific">Lottia gigantea</name>
    <name type="common">Giant owl limpet</name>
    <dbReference type="NCBI Taxonomy" id="225164"/>
    <lineage>
        <taxon>Eukaryota</taxon>
        <taxon>Metazoa</taxon>
        <taxon>Spiralia</taxon>
        <taxon>Lophotrochozoa</taxon>
        <taxon>Mollusca</taxon>
        <taxon>Gastropoda</taxon>
        <taxon>Patellogastropoda</taxon>
        <taxon>Lottioidea</taxon>
        <taxon>Lottiidae</taxon>
        <taxon>Lottia</taxon>
    </lineage>
</organism>
<dbReference type="Pfam" id="PF00046">
    <property type="entry name" value="Homeodomain"/>
    <property type="match status" value="1"/>
</dbReference>
<name>V4BZH1_LOTGI</name>
<dbReference type="SMART" id="SM00389">
    <property type="entry name" value="HOX"/>
    <property type="match status" value="1"/>
</dbReference>
<protein>
    <recommendedName>
        <fullName evidence="4">Homeobox domain-containing protein</fullName>
    </recommendedName>
</protein>
<accession>V4BZH1</accession>
<dbReference type="PANTHER" id="PTHR24329">
    <property type="entry name" value="HOMEOBOX PROTEIN ARISTALESS"/>
    <property type="match status" value="1"/>
</dbReference>
<dbReference type="EMBL" id="KB201802">
    <property type="protein sequence ID" value="ESO94549.1"/>
    <property type="molecule type" value="Genomic_DNA"/>
</dbReference>
<evidence type="ECO:0000256" key="2">
    <source>
        <dbReference type="PROSITE-ProRule" id="PRU00108"/>
    </source>
</evidence>
<keyword evidence="6" id="KW-1185">Reference proteome</keyword>
<keyword evidence="2 3" id="KW-0238">DNA-binding</keyword>
<feature type="non-terminal residue" evidence="5">
    <location>
        <position position="61"/>
    </location>
</feature>
<proteinExistence type="predicted"/>
<dbReference type="PROSITE" id="PS50071">
    <property type="entry name" value="HOMEOBOX_2"/>
    <property type="match status" value="1"/>
</dbReference>
<dbReference type="PANTHER" id="PTHR24329:SF543">
    <property type="entry name" value="FI01017P-RELATED"/>
    <property type="match status" value="1"/>
</dbReference>
<evidence type="ECO:0000256" key="3">
    <source>
        <dbReference type="RuleBase" id="RU000682"/>
    </source>
</evidence>
<dbReference type="InterPro" id="IPR001356">
    <property type="entry name" value="HD"/>
</dbReference>
<dbReference type="GO" id="GO:0000981">
    <property type="term" value="F:DNA-binding transcription factor activity, RNA polymerase II-specific"/>
    <property type="evidence" value="ECO:0007669"/>
    <property type="project" value="TreeGrafter"/>
</dbReference>
<dbReference type="OMA" id="DLEWISF"/>
<dbReference type="Proteomes" id="UP000030746">
    <property type="component" value="Unassembled WGS sequence"/>
</dbReference>
<gene>
    <name evidence="5" type="ORF">LOTGIDRAFT_100384</name>
</gene>
<evidence type="ECO:0000256" key="1">
    <source>
        <dbReference type="ARBA" id="ARBA00004123"/>
    </source>
</evidence>
<keyword evidence="2 3" id="KW-0539">Nucleus</keyword>
<dbReference type="HOGENOM" id="CLU_049543_12_1_1"/>
<comment type="subcellular location">
    <subcellularLocation>
        <location evidence="1 2 3">Nucleus</location>
    </subcellularLocation>
</comment>
<keyword evidence="2 3" id="KW-0371">Homeobox</keyword>
<dbReference type="GeneID" id="20229513"/>
<dbReference type="CDD" id="cd00086">
    <property type="entry name" value="homeodomain"/>
    <property type="match status" value="1"/>
</dbReference>
<dbReference type="Gene3D" id="1.10.10.60">
    <property type="entry name" value="Homeodomain-like"/>
    <property type="match status" value="1"/>
</dbReference>
<dbReference type="KEGG" id="lgi:LOTGIDRAFT_100384"/>
<sequence>KNRQRRNRTYFSDESLDRLETVFNENPYPDIVQREALGLECGVTEARIQVWFQNRRSRNRR</sequence>
<dbReference type="GO" id="GO:0000977">
    <property type="term" value="F:RNA polymerase II transcription regulatory region sequence-specific DNA binding"/>
    <property type="evidence" value="ECO:0007669"/>
    <property type="project" value="TreeGrafter"/>
</dbReference>
<evidence type="ECO:0000313" key="6">
    <source>
        <dbReference type="Proteomes" id="UP000030746"/>
    </source>
</evidence>
<dbReference type="CTD" id="20229513"/>
<feature type="non-terminal residue" evidence="5">
    <location>
        <position position="1"/>
    </location>
</feature>